<evidence type="ECO:0000313" key="3">
    <source>
        <dbReference type="Proteomes" id="UP000267821"/>
    </source>
</evidence>
<proteinExistence type="predicted"/>
<reference evidence="2 3" key="1">
    <citation type="journal article" date="2018" name="Nat. Ecol. Evol.">
        <title>Pezizomycetes genomes reveal the molecular basis of ectomycorrhizal truffle lifestyle.</title>
        <authorList>
            <person name="Murat C."/>
            <person name="Payen T."/>
            <person name="Noel B."/>
            <person name="Kuo A."/>
            <person name="Morin E."/>
            <person name="Chen J."/>
            <person name="Kohler A."/>
            <person name="Krizsan K."/>
            <person name="Balestrini R."/>
            <person name="Da Silva C."/>
            <person name="Montanini B."/>
            <person name="Hainaut M."/>
            <person name="Levati E."/>
            <person name="Barry K.W."/>
            <person name="Belfiori B."/>
            <person name="Cichocki N."/>
            <person name="Clum A."/>
            <person name="Dockter R.B."/>
            <person name="Fauchery L."/>
            <person name="Guy J."/>
            <person name="Iotti M."/>
            <person name="Le Tacon F."/>
            <person name="Lindquist E.A."/>
            <person name="Lipzen A."/>
            <person name="Malagnac F."/>
            <person name="Mello A."/>
            <person name="Molinier V."/>
            <person name="Miyauchi S."/>
            <person name="Poulain J."/>
            <person name="Riccioni C."/>
            <person name="Rubini A."/>
            <person name="Sitrit Y."/>
            <person name="Splivallo R."/>
            <person name="Traeger S."/>
            <person name="Wang M."/>
            <person name="Zifcakova L."/>
            <person name="Wipf D."/>
            <person name="Zambonelli A."/>
            <person name="Paolocci F."/>
            <person name="Nowrousian M."/>
            <person name="Ottonello S."/>
            <person name="Baldrian P."/>
            <person name="Spatafora J.W."/>
            <person name="Henrissat B."/>
            <person name="Nagy L.G."/>
            <person name="Aury J.M."/>
            <person name="Wincker P."/>
            <person name="Grigoriev I.V."/>
            <person name="Bonfante P."/>
            <person name="Martin F.M."/>
        </authorList>
    </citation>
    <scope>NUCLEOTIDE SEQUENCE [LARGE SCALE GENOMIC DNA]</scope>
    <source>
        <strain evidence="2 3">ATCC MYA-4762</strain>
    </source>
</reference>
<dbReference type="AlphaFoldDB" id="A0A3N4LUX3"/>
<evidence type="ECO:0000256" key="1">
    <source>
        <dbReference type="SAM" id="MobiDB-lite"/>
    </source>
</evidence>
<dbReference type="EMBL" id="ML121533">
    <property type="protein sequence ID" value="RPB26714.1"/>
    <property type="molecule type" value="Genomic_DNA"/>
</dbReference>
<keyword evidence="3" id="KW-1185">Reference proteome</keyword>
<dbReference type="OrthoDB" id="674604at2759"/>
<dbReference type="Proteomes" id="UP000267821">
    <property type="component" value="Unassembled WGS sequence"/>
</dbReference>
<feature type="region of interest" description="Disordered" evidence="1">
    <location>
        <begin position="100"/>
        <end position="139"/>
    </location>
</feature>
<name>A0A3N4LUX3_9PEZI</name>
<organism evidence="2 3">
    <name type="scientific">Terfezia boudieri ATCC MYA-4762</name>
    <dbReference type="NCBI Taxonomy" id="1051890"/>
    <lineage>
        <taxon>Eukaryota</taxon>
        <taxon>Fungi</taxon>
        <taxon>Dikarya</taxon>
        <taxon>Ascomycota</taxon>
        <taxon>Pezizomycotina</taxon>
        <taxon>Pezizomycetes</taxon>
        <taxon>Pezizales</taxon>
        <taxon>Pezizaceae</taxon>
        <taxon>Terfezia</taxon>
    </lineage>
</organism>
<gene>
    <name evidence="2" type="ORF">L211DRAFT_648606</name>
</gene>
<feature type="compositionally biased region" description="Pro residues" evidence="1">
    <location>
        <begin position="28"/>
        <end position="41"/>
    </location>
</feature>
<feature type="region of interest" description="Disordered" evidence="1">
    <location>
        <begin position="1"/>
        <end position="87"/>
    </location>
</feature>
<feature type="compositionally biased region" description="Basic residues" evidence="1">
    <location>
        <begin position="70"/>
        <end position="81"/>
    </location>
</feature>
<dbReference type="InParanoid" id="A0A3N4LUX3"/>
<accession>A0A3N4LUX3</accession>
<sequence length="673" mass="76203">MLLIRICPPPAKETIKPALTNTRNAEPSDPPPPYTQPPYTQPPSHELENTTPQMEEETVKPPNQGTSGFGKRKLGLGRTKGKVSISESPVAEKLISRFSSLVSRRDSSSEDNAPEEGRSNSSSQEKGKKGEVEDSTQDMDPNWYTIVENIVQYINSSSKSPPKDDPYSRHRLFYIGKILDALFLHSRRGRPQVEIRAMYDSQEQRTAAKYLPQIIANRALCYVVESENPTNVTDVFNMLQVLTYIKHTRFDELSPSHIGDLLGLLNRTRFRVCPSYAEIQKIHENHDSDLSEYQDPKRLLVSNGCDDDDEDFEARTDKLPGPMISPNPLIVTASGIEGLFDIQRVIVDILNVAPVEPDEVDFRNYNNPDIEGLSISSEGNYEYDAGPYTEITGTYLYRSLQEKIGEGRGDARYTGNCLISTGLSQVTVGFSCTASLLIKQLDLRDLISQTELKKHFEDSRNVQEMLRFVKERDIELVAGEWVLARFAGVPGAHWFLCLLELGDTHPFYGWRIPTDQIDFSLSTYERSLVKLWQGYMQEKTKLLCKWIQKRLQQRKVAQEVVELKRDRDSIATLLEVGLESTMDVVTGRAGVTNAMTEGFQKVGRKVEADVKHLMAIKDEYELKKEEYQGRLDLRYKALIAAGIGKDEQPAVLSLDDNSVLPTMYFPSMRVHMF</sequence>
<protein>
    <submittedName>
        <fullName evidence="2">Uncharacterized protein</fullName>
    </submittedName>
</protein>
<evidence type="ECO:0000313" key="2">
    <source>
        <dbReference type="EMBL" id="RPB26714.1"/>
    </source>
</evidence>